<feature type="domain" description="Nudix hydrolase" evidence="8">
    <location>
        <begin position="68"/>
        <end position="200"/>
    </location>
</feature>
<dbReference type="Proteomes" id="UP000557688">
    <property type="component" value="Unassembled WGS sequence"/>
</dbReference>
<comment type="caution">
    <text evidence="9">The sequence shown here is derived from an EMBL/GenBank/DDBJ whole genome shotgun (WGS) entry which is preliminary data.</text>
</comment>
<dbReference type="PROSITE" id="PS51462">
    <property type="entry name" value="NUDIX"/>
    <property type="match status" value="1"/>
</dbReference>
<evidence type="ECO:0000256" key="3">
    <source>
        <dbReference type="ARBA" id="ARBA00007275"/>
    </source>
</evidence>
<reference evidence="9 10" key="1">
    <citation type="submission" date="2020-08" db="EMBL/GenBank/DDBJ databases">
        <title>Genomic Encyclopedia of Type Strains, Phase III (KMG-III): the genomes of soil and plant-associated and newly described type strains.</title>
        <authorList>
            <person name="Whitman W."/>
        </authorList>
    </citation>
    <scope>NUCLEOTIDE SEQUENCE [LARGE SCALE GENOMIC DNA]</scope>
    <source>
        <strain evidence="9 10">CECT 8088</strain>
    </source>
</reference>
<evidence type="ECO:0000256" key="5">
    <source>
        <dbReference type="ARBA" id="ARBA00022801"/>
    </source>
</evidence>
<evidence type="ECO:0000313" key="9">
    <source>
        <dbReference type="EMBL" id="MBB3172363.1"/>
    </source>
</evidence>
<evidence type="ECO:0000313" key="10">
    <source>
        <dbReference type="Proteomes" id="UP000557688"/>
    </source>
</evidence>
<evidence type="ECO:0000256" key="7">
    <source>
        <dbReference type="ARBA" id="ARBA00032272"/>
    </source>
</evidence>
<dbReference type="Gene3D" id="3.90.79.10">
    <property type="entry name" value="Nucleoside Triphosphate Pyrophosphohydrolase"/>
    <property type="match status" value="1"/>
</dbReference>
<accession>A0A839UVE4</accession>
<evidence type="ECO:0000256" key="4">
    <source>
        <dbReference type="ARBA" id="ARBA00016377"/>
    </source>
</evidence>
<dbReference type="GO" id="GO:0019693">
    <property type="term" value="P:ribose phosphate metabolic process"/>
    <property type="evidence" value="ECO:0007669"/>
    <property type="project" value="TreeGrafter"/>
</dbReference>
<sequence length="211" mass="22773">MSATLYARLADMTDAPSPAPSRAAVAPTPDAGGYLTLSSRIAYRNRWLRLREDIIRRPDGSEGLYGVVERDDFAVIVAVDDNDCIAMVEQYRYPVGRRMLELPMGMWEDDPDADPAALAAGELAEETGLRALHLVEIGILFQGAGYSTQKGHVFHATGLSQGGTRREASEADMVARMVPRAEVERLIGEGGITCAVTIAALAITRARGLID</sequence>
<evidence type="ECO:0000256" key="2">
    <source>
        <dbReference type="ARBA" id="ARBA00001946"/>
    </source>
</evidence>
<dbReference type="EMBL" id="JACHXV010000001">
    <property type="protein sequence ID" value="MBB3172363.1"/>
    <property type="molecule type" value="Genomic_DNA"/>
</dbReference>
<dbReference type="PANTHER" id="PTHR11839">
    <property type="entry name" value="UDP/ADP-SUGAR PYROPHOSPHATASE"/>
    <property type="match status" value="1"/>
</dbReference>
<evidence type="ECO:0000256" key="1">
    <source>
        <dbReference type="ARBA" id="ARBA00000847"/>
    </source>
</evidence>
<evidence type="ECO:0000256" key="6">
    <source>
        <dbReference type="ARBA" id="ARBA00032162"/>
    </source>
</evidence>
<dbReference type="GO" id="GO:0016787">
    <property type="term" value="F:hydrolase activity"/>
    <property type="evidence" value="ECO:0007669"/>
    <property type="project" value="UniProtKB-KW"/>
</dbReference>
<evidence type="ECO:0000259" key="8">
    <source>
        <dbReference type="PROSITE" id="PS51462"/>
    </source>
</evidence>
<dbReference type="GO" id="GO:0006753">
    <property type="term" value="P:nucleoside phosphate metabolic process"/>
    <property type="evidence" value="ECO:0007669"/>
    <property type="project" value="TreeGrafter"/>
</dbReference>
<comment type="cofactor">
    <cofactor evidence="2">
        <name>Mg(2+)</name>
        <dbReference type="ChEBI" id="CHEBI:18420"/>
    </cofactor>
</comment>
<gene>
    <name evidence="9" type="ORF">FHR90_000169</name>
</gene>
<keyword evidence="5" id="KW-0378">Hydrolase</keyword>
<comment type="similarity">
    <text evidence="3">Belongs to the Nudix hydrolase family. NudK subfamily.</text>
</comment>
<dbReference type="PANTHER" id="PTHR11839:SF18">
    <property type="entry name" value="NUDIX HYDROLASE DOMAIN-CONTAINING PROTEIN"/>
    <property type="match status" value="1"/>
</dbReference>
<dbReference type="GO" id="GO:0005829">
    <property type="term" value="C:cytosol"/>
    <property type="evidence" value="ECO:0007669"/>
    <property type="project" value="TreeGrafter"/>
</dbReference>
<keyword evidence="10" id="KW-1185">Reference proteome</keyword>
<dbReference type="SUPFAM" id="SSF55811">
    <property type="entry name" value="Nudix"/>
    <property type="match status" value="1"/>
</dbReference>
<dbReference type="AlphaFoldDB" id="A0A839UVE4"/>
<dbReference type="InterPro" id="IPR015797">
    <property type="entry name" value="NUDIX_hydrolase-like_dom_sf"/>
</dbReference>
<proteinExistence type="inferred from homology"/>
<organism evidence="9 10">
    <name type="scientific">Endobacter medicaginis</name>
    <dbReference type="NCBI Taxonomy" id="1181271"/>
    <lineage>
        <taxon>Bacteria</taxon>
        <taxon>Pseudomonadati</taxon>
        <taxon>Pseudomonadota</taxon>
        <taxon>Alphaproteobacteria</taxon>
        <taxon>Acetobacterales</taxon>
        <taxon>Acetobacteraceae</taxon>
        <taxon>Endobacter</taxon>
    </lineage>
</organism>
<name>A0A839UVE4_9PROT</name>
<comment type="catalytic activity">
    <reaction evidence="1">
        <text>GDP-alpha-D-mannose + H2O = alpha-D-mannose 1-phosphate + GMP + 2 H(+)</text>
        <dbReference type="Rhea" id="RHEA:27978"/>
        <dbReference type="ChEBI" id="CHEBI:15377"/>
        <dbReference type="ChEBI" id="CHEBI:15378"/>
        <dbReference type="ChEBI" id="CHEBI:57527"/>
        <dbReference type="ChEBI" id="CHEBI:58115"/>
        <dbReference type="ChEBI" id="CHEBI:58409"/>
    </reaction>
</comment>
<protein>
    <recommendedName>
        <fullName evidence="4">GDP-mannose pyrophosphatase</fullName>
    </recommendedName>
    <alternativeName>
        <fullName evidence="6">GDP-mannose hydrolase</fullName>
    </alternativeName>
    <alternativeName>
        <fullName evidence="7">GDPMK</fullName>
    </alternativeName>
</protein>
<dbReference type="InterPro" id="IPR000086">
    <property type="entry name" value="NUDIX_hydrolase_dom"/>
</dbReference>